<feature type="signal peptide" evidence="1">
    <location>
        <begin position="1"/>
        <end position="31"/>
    </location>
</feature>
<protein>
    <recommendedName>
        <fullName evidence="5">Secreted protein</fullName>
    </recommendedName>
</protein>
<reference evidence="2" key="2">
    <citation type="submission" date="2017-06" db="EMBL/GenBank/DDBJ databases">
        <title>WGS assembly of Brachypodium distachyon.</title>
        <authorList>
            <consortium name="The International Brachypodium Initiative"/>
            <person name="Lucas S."/>
            <person name="Harmon-Smith M."/>
            <person name="Lail K."/>
            <person name="Tice H."/>
            <person name="Grimwood J."/>
            <person name="Bruce D."/>
            <person name="Barry K."/>
            <person name="Shu S."/>
            <person name="Lindquist E."/>
            <person name="Wang M."/>
            <person name="Pitluck S."/>
            <person name="Vogel J.P."/>
            <person name="Garvin D.F."/>
            <person name="Mockler T.C."/>
            <person name="Schmutz J."/>
            <person name="Rokhsar D."/>
            <person name="Bevan M.W."/>
        </authorList>
    </citation>
    <scope>NUCLEOTIDE SEQUENCE</scope>
    <source>
        <strain evidence="2">Bd21</strain>
    </source>
</reference>
<dbReference type="AlphaFoldDB" id="A0A2K2CZB6"/>
<proteinExistence type="predicted"/>
<accession>A0A2K2CZB6</accession>
<keyword evidence="1" id="KW-0732">Signal</keyword>
<dbReference type="Gramene" id="PNT67375">
    <property type="protein sequence ID" value="PNT67375"/>
    <property type="gene ID" value="BRADI_3g26396v3"/>
</dbReference>
<evidence type="ECO:0000313" key="3">
    <source>
        <dbReference type="EnsemblPlants" id="PNT67375"/>
    </source>
</evidence>
<dbReference type="InParanoid" id="A0A2K2CZB6"/>
<evidence type="ECO:0000313" key="4">
    <source>
        <dbReference type="Proteomes" id="UP000008810"/>
    </source>
</evidence>
<keyword evidence="4" id="KW-1185">Reference proteome</keyword>
<reference evidence="3" key="3">
    <citation type="submission" date="2018-08" db="UniProtKB">
        <authorList>
            <consortium name="EnsemblPlants"/>
        </authorList>
    </citation>
    <scope>IDENTIFICATION</scope>
    <source>
        <strain evidence="3">cv. Bd21</strain>
    </source>
</reference>
<evidence type="ECO:0000256" key="1">
    <source>
        <dbReference type="SAM" id="SignalP"/>
    </source>
</evidence>
<evidence type="ECO:0008006" key="5">
    <source>
        <dbReference type="Google" id="ProtNLM"/>
    </source>
</evidence>
<name>A0A2K2CZB6_BRADI</name>
<dbReference type="Proteomes" id="UP000008810">
    <property type="component" value="Chromosome 3"/>
</dbReference>
<dbReference type="EnsemblPlants" id="PNT67375">
    <property type="protein sequence ID" value="PNT67375"/>
    <property type="gene ID" value="BRADI_3g26396v3"/>
</dbReference>
<sequence length="163" mass="17722">MGCCCGHTWSKSVLFDAMVAWFSFSVASSAAARVRGMDVGSGVWSVALDENCPCARSGDNGVFTSISSLGALSWRQRLLVASGGVVRLWWSLLSRVVEGLVVSLLVSCVSLGCRFVSGENVRFLSFGAVSACDAFRLHYRHVGVVLYSRWCVVFRLSQRQVEV</sequence>
<evidence type="ECO:0000313" key="2">
    <source>
        <dbReference type="EMBL" id="PNT67375.1"/>
    </source>
</evidence>
<gene>
    <name evidence="2" type="ORF">BRADI_3g26396v3</name>
</gene>
<organism evidence="2">
    <name type="scientific">Brachypodium distachyon</name>
    <name type="common">Purple false brome</name>
    <name type="synonym">Trachynia distachya</name>
    <dbReference type="NCBI Taxonomy" id="15368"/>
    <lineage>
        <taxon>Eukaryota</taxon>
        <taxon>Viridiplantae</taxon>
        <taxon>Streptophyta</taxon>
        <taxon>Embryophyta</taxon>
        <taxon>Tracheophyta</taxon>
        <taxon>Spermatophyta</taxon>
        <taxon>Magnoliopsida</taxon>
        <taxon>Liliopsida</taxon>
        <taxon>Poales</taxon>
        <taxon>Poaceae</taxon>
        <taxon>BOP clade</taxon>
        <taxon>Pooideae</taxon>
        <taxon>Stipodae</taxon>
        <taxon>Brachypodieae</taxon>
        <taxon>Brachypodium</taxon>
    </lineage>
</organism>
<reference evidence="2 3" key="1">
    <citation type="journal article" date="2010" name="Nature">
        <title>Genome sequencing and analysis of the model grass Brachypodium distachyon.</title>
        <authorList>
            <consortium name="International Brachypodium Initiative"/>
        </authorList>
    </citation>
    <scope>NUCLEOTIDE SEQUENCE [LARGE SCALE GENOMIC DNA]</scope>
    <source>
        <strain evidence="2 3">Bd21</strain>
    </source>
</reference>
<feature type="chain" id="PRO_5036043293" description="Secreted protein" evidence="1">
    <location>
        <begin position="32"/>
        <end position="163"/>
    </location>
</feature>
<dbReference type="EMBL" id="CM000882">
    <property type="protein sequence ID" value="PNT67375.1"/>
    <property type="molecule type" value="Genomic_DNA"/>
</dbReference>